<dbReference type="AlphaFoldDB" id="A0A1R3J6P6"/>
<evidence type="ECO:0000313" key="2">
    <source>
        <dbReference type="Proteomes" id="UP000188268"/>
    </source>
</evidence>
<gene>
    <name evidence="1" type="ORF">CCACVL1_07350</name>
</gene>
<organism evidence="1 2">
    <name type="scientific">Corchorus capsularis</name>
    <name type="common">Jute</name>
    <dbReference type="NCBI Taxonomy" id="210143"/>
    <lineage>
        <taxon>Eukaryota</taxon>
        <taxon>Viridiplantae</taxon>
        <taxon>Streptophyta</taxon>
        <taxon>Embryophyta</taxon>
        <taxon>Tracheophyta</taxon>
        <taxon>Spermatophyta</taxon>
        <taxon>Magnoliopsida</taxon>
        <taxon>eudicotyledons</taxon>
        <taxon>Gunneridae</taxon>
        <taxon>Pentapetalae</taxon>
        <taxon>rosids</taxon>
        <taxon>malvids</taxon>
        <taxon>Malvales</taxon>
        <taxon>Malvaceae</taxon>
        <taxon>Grewioideae</taxon>
        <taxon>Apeibeae</taxon>
        <taxon>Corchorus</taxon>
    </lineage>
</organism>
<proteinExistence type="predicted"/>
<dbReference type="EMBL" id="AWWV01008447">
    <property type="protein sequence ID" value="OMO90519.1"/>
    <property type="molecule type" value="Genomic_DNA"/>
</dbReference>
<sequence>MAKLKTETLIDFANHNFKGN</sequence>
<evidence type="ECO:0000313" key="1">
    <source>
        <dbReference type="EMBL" id="OMO90519.1"/>
    </source>
</evidence>
<name>A0A1R3J6P6_COCAP</name>
<dbReference type="Gramene" id="OMO90519">
    <property type="protein sequence ID" value="OMO90519"/>
    <property type="gene ID" value="CCACVL1_07350"/>
</dbReference>
<protein>
    <submittedName>
        <fullName evidence="1">Uncharacterized protein</fullName>
    </submittedName>
</protein>
<reference evidence="1 2" key="1">
    <citation type="submission" date="2013-09" db="EMBL/GenBank/DDBJ databases">
        <title>Corchorus capsularis genome sequencing.</title>
        <authorList>
            <person name="Alam M."/>
            <person name="Haque M.S."/>
            <person name="Islam M.S."/>
            <person name="Emdad E.M."/>
            <person name="Islam M.M."/>
            <person name="Ahmed B."/>
            <person name="Halim A."/>
            <person name="Hossen Q.M.M."/>
            <person name="Hossain M.Z."/>
            <person name="Ahmed R."/>
            <person name="Khan M.M."/>
            <person name="Islam R."/>
            <person name="Rashid M.M."/>
            <person name="Khan S.A."/>
            <person name="Rahman M.S."/>
            <person name="Alam M."/>
        </authorList>
    </citation>
    <scope>NUCLEOTIDE SEQUENCE [LARGE SCALE GENOMIC DNA]</scope>
    <source>
        <strain evidence="2">cv. CVL-1</strain>
        <tissue evidence="1">Whole seedling</tissue>
    </source>
</reference>
<comment type="caution">
    <text evidence="1">The sequence shown here is derived from an EMBL/GenBank/DDBJ whole genome shotgun (WGS) entry which is preliminary data.</text>
</comment>
<accession>A0A1R3J6P6</accession>
<dbReference type="Proteomes" id="UP000188268">
    <property type="component" value="Unassembled WGS sequence"/>
</dbReference>
<keyword evidence="2" id="KW-1185">Reference proteome</keyword>